<dbReference type="Proteomes" id="UP000554235">
    <property type="component" value="Unassembled WGS sequence"/>
</dbReference>
<feature type="compositionally biased region" description="Polar residues" evidence="1">
    <location>
        <begin position="1"/>
        <end position="16"/>
    </location>
</feature>
<evidence type="ECO:0000313" key="2">
    <source>
        <dbReference type="EMBL" id="KAF4465203.1"/>
    </source>
</evidence>
<evidence type="ECO:0000256" key="1">
    <source>
        <dbReference type="SAM" id="MobiDB-lite"/>
    </source>
</evidence>
<keyword evidence="3" id="KW-1185">Reference proteome</keyword>
<sequence length="364" mass="40234">MFSPLMSTLTSGNTRRSPLEWDGQPPPPQDIDYEVRRHGGTTTAFDSGSLYQKPSKARSSTWERVIELSLENVRLQHEAVYYAELANGLLRNLLSSLQQAIRRLCRSVSECKTVAEQYRSSAGGARSGQYHHWPDPLQPGGKPDPLPSGDGDSCARKGVQDGLAGRLNAPPPPGMIHPPINQTSRGSKAEALVIKLTRGNGKLRQAIALNRKLVFEVLVRVIRQMQHLAVALRSAIDEGDVILDQANKGWDREISFVARPPTDERLHKDEEGEGSSAASLSWQAHRLEPQGVPENGGVISIPDLGHRRRVLQLECSSYQRLIGEVLVQVVPAIESHSNELLSVITEYSSRDRNTRNQFREKAAS</sequence>
<reference evidence="2 3" key="1">
    <citation type="submission" date="2020-01" db="EMBL/GenBank/DDBJ databases">
        <title>Identification and distribution of gene clusters putatively required for synthesis of sphingolipid metabolism inhibitors in phylogenetically diverse species of the filamentous fungus Fusarium.</title>
        <authorList>
            <person name="Kim H.-S."/>
            <person name="Busman M."/>
            <person name="Brown D.W."/>
            <person name="Divon H."/>
            <person name="Uhlig S."/>
            <person name="Proctor R.H."/>
        </authorList>
    </citation>
    <scope>NUCLEOTIDE SEQUENCE [LARGE SCALE GENOMIC DNA]</scope>
    <source>
        <strain evidence="2 3">NRRL 20459</strain>
    </source>
</reference>
<protein>
    <submittedName>
        <fullName evidence="2">Uncharacterized protein</fullName>
    </submittedName>
</protein>
<proteinExistence type="predicted"/>
<comment type="caution">
    <text evidence="2">The sequence shown here is derived from an EMBL/GenBank/DDBJ whole genome shotgun (WGS) entry which is preliminary data.</text>
</comment>
<feature type="region of interest" description="Disordered" evidence="1">
    <location>
        <begin position="121"/>
        <end position="184"/>
    </location>
</feature>
<organism evidence="2 3">
    <name type="scientific">Fusarium albosuccineum</name>
    <dbReference type="NCBI Taxonomy" id="1237068"/>
    <lineage>
        <taxon>Eukaryota</taxon>
        <taxon>Fungi</taxon>
        <taxon>Dikarya</taxon>
        <taxon>Ascomycota</taxon>
        <taxon>Pezizomycotina</taxon>
        <taxon>Sordariomycetes</taxon>
        <taxon>Hypocreomycetidae</taxon>
        <taxon>Hypocreales</taxon>
        <taxon>Nectriaceae</taxon>
        <taxon>Fusarium</taxon>
        <taxon>Fusarium decemcellulare species complex</taxon>
    </lineage>
</organism>
<feature type="region of interest" description="Disordered" evidence="1">
    <location>
        <begin position="1"/>
        <end position="28"/>
    </location>
</feature>
<dbReference type="AlphaFoldDB" id="A0A8H4LBP1"/>
<dbReference type="EMBL" id="JAADYS010001075">
    <property type="protein sequence ID" value="KAF4465203.1"/>
    <property type="molecule type" value="Genomic_DNA"/>
</dbReference>
<dbReference type="OrthoDB" id="5103437at2759"/>
<evidence type="ECO:0000313" key="3">
    <source>
        <dbReference type="Proteomes" id="UP000554235"/>
    </source>
</evidence>
<name>A0A8H4LBP1_9HYPO</name>
<accession>A0A8H4LBP1</accession>
<gene>
    <name evidence="2" type="ORF">FALBO_7952</name>
</gene>